<organism evidence="3 4">
    <name type="scientific">Candidatus Collierbacteria bacterium GW2011_GWC2_43_12</name>
    <dbReference type="NCBI Taxonomy" id="1618390"/>
    <lineage>
        <taxon>Bacteria</taxon>
        <taxon>Candidatus Collieribacteriota</taxon>
    </lineage>
</organism>
<keyword evidence="1" id="KW-0175">Coiled coil</keyword>
<sequence length="586" mass="64868">MRWRYLLMVVALLSFLAGITVVRAETSCDGKNDQDLIDCLSIQINELNDSLEKSRAATAPLEVEINKLSIRIKSIQGQINTATIKLKQTEAGIKERSEKVSTQYLVLAVKIRGMYIRIRSEPLWVSLLSSTSMGEARRELAYRQESNDNDKQLIVSLIQEIGQLEEDKKSLEKQKEQLAKLQTELDKQNTFFQGEVKKAKAYQTDLTGKIAALTELQARIKAEKEGTFSTTVGDVPLADDPASRPDYNPGFSPAFASFSFGAPHFKGMSQYGAYGRAKSGQNAEEILKAYYGGIEIKKDYDPGKQISVQGYGRMDIETYTKRIYEVPNSWGDSGGFEALKAQAIAARSYALAWTNEGSGGAICTDQGCQVYKNSNKGGKWEEAVNATRGWVLVKDGKIIKPWYASTSGGYQESYDALSHRKDGSSYQTPSFWDTKNGRGGWTSSAYEKIGESPWFYKAWYKSRGGDSCGRSHPWLTAEQMADILNAWVVRYKSGKEDRLVPLEGCGGGNPYSISELREKAKGLGGGYERVIGVSVSYSDGGYTSNVHFDTDKGGVDIKGSEFKEAFNIRAPGWVSLKSGLFNIEKK</sequence>
<dbReference type="Proteomes" id="UP000033980">
    <property type="component" value="Unassembled WGS sequence"/>
</dbReference>
<dbReference type="Pfam" id="PF08486">
    <property type="entry name" value="SpoIID"/>
    <property type="match status" value="1"/>
</dbReference>
<name>A0A0G1D642_9BACT</name>
<comment type="caution">
    <text evidence="3">The sequence shown here is derived from an EMBL/GenBank/DDBJ whole genome shotgun (WGS) entry which is preliminary data.</text>
</comment>
<gene>
    <name evidence="3" type="ORF">UV68_C0026G0015</name>
</gene>
<evidence type="ECO:0000313" key="4">
    <source>
        <dbReference type="Proteomes" id="UP000033980"/>
    </source>
</evidence>
<dbReference type="InterPro" id="IPR013693">
    <property type="entry name" value="SpoIID/LytB_N"/>
</dbReference>
<evidence type="ECO:0000259" key="2">
    <source>
        <dbReference type="Pfam" id="PF08486"/>
    </source>
</evidence>
<feature type="domain" description="Sporulation stage II protein D amidase enhancer LytB N-terminal" evidence="2">
    <location>
        <begin position="312"/>
        <end position="393"/>
    </location>
</feature>
<evidence type="ECO:0000313" key="3">
    <source>
        <dbReference type="EMBL" id="KKS93142.1"/>
    </source>
</evidence>
<feature type="coiled-coil region" evidence="1">
    <location>
        <begin position="147"/>
        <end position="191"/>
    </location>
</feature>
<proteinExistence type="predicted"/>
<dbReference type="AlphaFoldDB" id="A0A0G1D642"/>
<protein>
    <submittedName>
        <fullName evidence="3">Stage II sporulation protein</fullName>
    </submittedName>
</protein>
<evidence type="ECO:0000256" key="1">
    <source>
        <dbReference type="SAM" id="Coils"/>
    </source>
</evidence>
<dbReference type="Gene3D" id="6.10.250.3150">
    <property type="match status" value="1"/>
</dbReference>
<accession>A0A0G1D642</accession>
<dbReference type="EMBL" id="LCFK01000026">
    <property type="protein sequence ID" value="KKS93142.1"/>
    <property type="molecule type" value="Genomic_DNA"/>
</dbReference>
<reference evidence="3 4" key="1">
    <citation type="journal article" date="2015" name="Nature">
        <title>rRNA introns, odd ribosomes, and small enigmatic genomes across a large radiation of phyla.</title>
        <authorList>
            <person name="Brown C.T."/>
            <person name="Hug L.A."/>
            <person name="Thomas B.C."/>
            <person name="Sharon I."/>
            <person name="Castelle C.J."/>
            <person name="Singh A."/>
            <person name="Wilkins M.J."/>
            <person name="Williams K.H."/>
            <person name="Banfield J.F."/>
        </authorList>
    </citation>
    <scope>NUCLEOTIDE SEQUENCE [LARGE SCALE GENOMIC DNA]</scope>
</reference>